<sequence>MGSPMQPVQPMPTVMPYAPMAPTTMPYMPYPQADRYSVIEDLRPAIAYGLNEAEGRGYDHTLSEVAAISYLMGLGYDYNTAYATVDSWNLN</sequence>
<dbReference type="PATRIC" id="fig|1178515.4.peg.3864"/>
<evidence type="ECO:0000313" key="1">
    <source>
        <dbReference type="EMBL" id="ANE48054.1"/>
    </source>
</evidence>
<dbReference type="Proteomes" id="UP000076927">
    <property type="component" value="Chromosome"/>
</dbReference>
<name>A0A172TMB8_9BACL</name>
<proteinExistence type="predicted"/>
<organism evidence="1 2">
    <name type="scientific">Paenibacillus swuensis</name>
    <dbReference type="NCBI Taxonomy" id="1178515"/>
    <lineage>
        <taxon>Bacteria</taxon>
        <taxon>Bacillati</taxon>
        <taxon>Bacillota</taxon>
        <taxon>Bacilli</taxon>
        <taxon>Bacillales</taxon>
        <taxon>Paenibacillaceae</taxon>
        <taxon>Paenibacillus</taxon>
    </lineage>
</organism>
<accession>A0A172TMB8</accession>
<dbReference type="EMBL" id="CP011388">
    <property type="protein sequence ID" value="ANE48054.1"/>
    <property type="molecule type" value="Genomic_DNA"/>
</dbReference>
<reference evidence="1 2" key="1">
    <citation type="submission" date="2015-01" db="EMBL/GenBank/DDBJ databases">
        <title>Paenibacillus swuensis/DY6/whole genome sequencing.</title>
        <authorList>
            <person name="Kim M.K."/>
            <person name="Srinivasan S."/>
            <person name="Lee J.-J."/>
        </authorList>
    </citation>
    <scope>NUCLEOTIDE SEQUENCE [LARGE SCALE GENOMIC DNA]</scope>
    <source>
        <strain evidence="1 2">DY6</strain>
    </source>
</reference>
<gene>
    <name evidence="1" type="ORF">SY83_19120</name>
</gene>
<dbReference type="STRING" id="1178515.SY83_19120"/>
<evidence type="ECO:0000313" key="2">
    <source>
        <dbReference type="Proteomes" id="UP000076927"/>
    </source>
</evidence>
<dbReference type="KEGG" id="pswu:SY83_19120"/>
<protein>
    <submittedName>
        <fullName evidence="1">Uncharacterized protein</fullName>
    </submittedName>
</protein>
<keyword evidence="2" id="KW-1185">Reference proteome</keyword>
<dbReference type="AlphaFoldDB" id="A0A172TMB8"/>